<dbReference type="Proteomes" id="UP001292913">
    <property type="component" value="Unassembled WGS sequence"/>
</dbReference>
<accession>A0ABU5HLD1</accession>
<feature type="signal peptide" evidence="1">
    <location>
        <begin position="1"/>
        <end position="21"/>
    </location>
</feature>
<sequence length="244" mass="27577">MKQIYSLLVVLITLFLQSCQNNLTLPVPASRNYQQDIAVLNDFVDINKTTHEYYVNPNKKSTALSYLTNTDAEEFNAVNPVNLNSFKQSISQINSLSGQLSSSHGVDYIVMITESEIYISQTKGNSPVHLKRKLSDDRMSRSLIATCNITDYKEQFYINSSDYIETVIELYPQSYKNAAWAFLVTCRVGYNGNKELASVLFCGVGFHINPSFEWSANQGNDVDWNFEVINTNGDAHIANLNFLH</sequence>
<evidence type="ECO:0000313" key="2">
    <source>
        <dbReference type="EMBL" id="MDY7256682.1"/>
    </source>
</evidence>
<evidence type="ECO:0008006" key="4">
    <source>
        <dbReference type="Google" id="ProtNLM"/>
    </source>
</evidence>
<gene>
    <name evidence="2" type="ORF">QHG74_03025</name>
</gene>
<organism evidence="2 3">
    <name type="scientific">Bacteroides vicugnae</name>
    <dbReference type="NCBI Taxonomy" id="3037989"/>
    <lineage>
        <taxon>Bacteria</taxon>
        <taxon>Pseudomonadati</taxon>
        <taxon>Bacteroidota</taxon>
        <taxon>Bacteroidia</taxon>
        <taxon>Bacteroidales</taxon>
        <taxon>Bacteroidaceae</taxon>
        <taxon>Bacteroides</taxon>
    </lineage>
</organism>
<protein>
    <recommendedName>
        <fullName evidence="4">DUF4848 domain-containing protein</fullName>
    </recommendedName>
</protein>
<reference evidence="2 3" key="1">
    <citation type="submission" date="2023-04" db="EMBL/GenBank/DDBJ databases">
        <title>Bacteroides pacosi sp. nov., isolated from the fecal material of an alpaca.</title>
        <authorList>
            <person name="Miller S."/>
            <person name="Hendry M."/>
            <person name="King J."/>
            <person name="Sankaranarayanan K."/>
            <person name="Lawson P.A."/>
        </authorList>
    </citation>
    <scope>NUCLEOTIDE SEQUENCE [LARGE SCALE GENOMIC DNA]</scope>
    <source>
        <strain evidence="2 3">A2-P53</strain>
    </source>
</reference>
<name>A0ABU5HLD1_9BACE</name>
<dbReference type="PROSITE" id="PS51257">
    <property type="entry name" value="PROKAR_LIPOPROTEIN"/>
    <property type="match status" value="1"/>
</dbReference>
<keyword evidence="1" id="KW-0732">Signal</keyword>
<evidence type="ECO:0000256" key="1">
    <source>
        <dbReference type="SAM" id="SignalP"/>
    </source>
</evidence>
<feature type="chain" id="PRO_5045332679" description="DUF4848 domain-containing protein" evidence="1">
    <location>
        <begin position="22"/>
        <end position="244"/>
    </location>
</feature>
<proteinExistence type="predicted"/>
<dbReference type="EMBL" id="JARZAK010000001">
    <property type="protein sequence ID" value="MDY7256682.1"/>
    <property type="molecule type" value="Genomic_DNA"/>
</dbReference>
<dbReference type="RefSeq" id="WP_148366715.1">
    <property type="nucleotide sequence ID" value="NZ_JARZAK010000001.1"/>
</dbReference>
<evidence type="ECO:0000313" key="3">
    <source>
        <dbReference type="Proteomes" id="UP001292913"/>
    </source>
</evidence>
<comment type="caution">
    <text evidence="2">The sequence shown here is derived from an EMBL/GenBank/DDBJ whole genome shotgun (WGS) entry which is preliminary data.</text>
</comment>
<keyword evidence="3" id="KW-1185">Reference proteome</keyword>